<evidence type="ECO:0000313" key="2">
    <source>
        <dbReference type="EMBL" id="TYL53945.1"/>
    </source>
</evidence>
<evidence type="ECO:0000259" key="1">
    <source>
        <dbReference type="Pfam" id="PF13191"/>
    </source>
</evidence>
<dbReference type="InterPro" id="IPR041664">
    <property type="entry name" value="AAA_16"/>
</dbReference>
<keyword evidence="2" id="KW-0547">Nucleotide-binding</keyword>
<dbReference type="EMBL" id="VSSB01000001">
    <property type="protein sequence ID" value="TYL53945.1"/>
    <property type="molecule type" value="Genomic_DNA"/>
</dbReference>
<dbReference type="Pfam" id="PF13191">
    <property type="entry name" value="AAA_16"/>
    <property type="match status" value="1"/>
</dbReference>
<dbReference type="AlphaFoldDB" id="A0A5S4VIK1"/>
<keyword evidence="2" id="KW-0067">ATP-binding</keyword>
<feature type="domain" description="Orc1-like AAA ATPase" evidence="1">
    <location>
        <begin position="39"/>
        <end position="225"/>
    </location>
</feature>
<dbReference type="PANTHER" id="PTHR34301">
    <property type="entry name" value="DNA-BINDING PROTEIN-RELATED"/>
    <property type="match status" value="1"/>
</dbReference>
<dbReference type="Proteomes" id="UP000325243">
    <property type="component" value="Unassembled WGS sequence"/>
</dbReference>
<sequence length="426" mass="47238">MFRSLYRCFIKRAKPPKLRVVDAVSNPYTPNAGAAPEIVVGRDDLLEAFTVLLQRLERSRTEQSMIITGLRGVGKTVLLGKFGEIARRAGWEVVELEASKHDDTRFRQAMFSQLKAALLRLSPRARWTDRARRAAEVLSAFAVSVDQKGTFSVSWDVPAAEGAGDHGDLSMDLTDVFVALGEAAEEQDRGVALLIDEVQFLGRSQLEALIQAVHKTVQRRLPITFVGAGLPQIAELAGDAKSYAERLFTFPTVGSLDEEDAAKALVEPALVEGVTFDDDAVELAIRITQGYPYFIQELGYQVWGVATEHRVRRADVATAREAYEAKLDGSFFRVRLDRATPLQTSYLRAMAELGSKPQKASDVARVMGRESTQVGPTRAELIDMGLLYTPEHGYAAFTVPDFDAFMLRAVPELHVPEIQKRKRRDD</sequence>
<dbReference type="SUPFAM" id="SSF52540">
    <property type="entry name" value="P-loop containing nucleoside triphosphate hydrolases"/>
    <property type="match status" value="1"/>
</dbReference>
<dbReference type="GO" id="GO:0005524">
    <property type="term" value="F:ATP binding"/>
    <property type="evidence" value="ECO:0007669"/>
    <property type="project" value="UniProtKB-KW"/>
</dbReference>
<organism evidence="2 3">
    <name type="scientific">Agromyces mariniharenae</name>
    <dbReference type="NCBI Taxonomy" id="2604423"/>
    <lineage>
        <taxon>Bacteria</taxon>
        <taxon>Bacillati</taxon>
        <taxon>Actinomycetota</taxon>
        <taxon>Actinomycetes</taxon>
        <taxon>Micrococcales</taxon>
        <taxon>Microbacteriaceae</taxon>
        <taxon>Agromyces</taxon>
    </lineage>
</organism>
<proteinExistence type="predicted"/>
<name>A0A5S4VIK1_9MICO</name>
<evidence type="ECO:0000313" key="3">
    <source>
        <dbReference type="Proteomes" id="UP000325243"/>
    </source>
</evidence>
<reference evidence="2 3" key="1">
    <citation type="submission" date="2019-08" db="EMBL/GenBank/DDBJ databases">
        <authorList>
            <person name="Hu J."/>
        </authorList>
    </citation>
    <scope>NUCLEOTIDE SEQUENCE [LARGE SCALE GENOMIC DNA]</scope>
    <source>
        <strain evidence="2 3">NEAU-184</strain>
    </source>
</reference>
<protein>
    <submittedName>
        <fullName evidence="2">ATP-binding protein</fullName>
    </submittedName>
</protein>
<gene>
    <name evidence="2" type="ORF">FYC51_10060</name>
</gene>
<dbReference type="InterPro" id="IPR027417">
    <property type="entry name" value="P-loop_NTPase"/>
</dbReference>
<dbReference type="Gene3D" id="3.40.50.300">
    <property type="entry name" value="P-loop containing nucleotide triphosphate hydrolases"/>
    <property type="match status" value="1"/>
</dbReference>
<dbReference type="PANTHER" id="PTHR34301:SF8">
    <property type="entry name" value="ATPASE DOMAIN-CONTAINING PROTEIN"/>
    <property type="match status" value="1"/>
</dbReference>
<comment type="caution">
    <text evidence="2">The sequence shown here is derived from an EMBL/GenBank/DDBJ whole genome shotgun (WGS) entry which is preliminary data.</text>
</comment>
<keyword evidence="3" id="KW-1185">Reference proteome</keyword>
<accession>A0A5S4VIK1</accession>